<keyword evidence="2" id="KW-1185">Reference proteome</keyword>
<gene>
    <name evidence="1" type="ORF">HDA43_003087</name>
</gene>
<dbReference type="EMBL" id="JACCCO010000001">
    <property type="protein sequence ID" value="NYF40928.1"/>
    <property type="molecule type" value="Genomic_DNA"/>
</dbReference>
<organism evidence="1 2">
    <name type="scientific">Streptosporangium sandarakinum</name>
    <dbReference type="NCBI Taxonomy" id="1260955"/>
    <lineage>
        <taxon>Bacteria</taxon>
        <taxon>Bacillati</taxon>
        <taxon>Actinomycetota</taxon>
        <taxon>Actinomycetes</taxon>
        <taxon>Streptosporangiales</taxon>
        <taxon>Streptosporangiaceae</taxon>
        <taxon>Streptosporangium</taxon>
    </lineage>
</organism>
<reference evidence="1 2" key="1">
    <citation type="submission" date="2020-07" db="EMBL/GenBank/DDBJ databases">
        <title>Sequencing the genomes of 1000 actinobacteria strains.</title>
        <authorList>
            <person name="Klenk H.-P."/>
        </authorList>
    </citation>
    <scope>NUCLEOTIDE SEQUENCE [LARGE SCALE GENOMIC DNA]</scope>
    <source>
        <strain evidence="1 2">DSM 45763</strain>
    </source>
</reference>
<evidence type="ECO:0000313" key="2">
    <source>
        <dbReference type="Proteomes" id="UP000576393"/>
    </source>
</evidence>
<sequence length="84" mass="9272">MEFATGVPSRWAVRFHSGETIELGANGYTEAGGYLIFDVMVNATAEEKDEIERLWHVRYGPEWTGSIVAKIPAAAVAEVWTVES</sequence>
<protein>
    <submittedName>
        <fullName evidence="1">Uncharacterized protein</fullName>
    </submittedName>
</protein>
<proteinExistence type="predicted"/>
<accession>A0A852UZP5</accession>
<name>A0A852UZP5_9ACTN</name>
<dbReference type="Proteomes" id="UP000576393">
    <property type="component" value="Unassembled WGS sequence"/>
</dbReference>
<dbReference type="RefSeq" id="WP_179821242.1">
    <property type="nucleotide sequence ID" value="NZ_JACCCO010000001.1"/>
</dbReference>
<evidence type="ECO:0000313" key="1">
    <source>
        <dbReference type="EMBL" id="NYF40928.1"/>
    </source>
</evidence>
<dbReference type="AlphaFoldDB" id="A0A852UZP5"/>
<comment type="caution">
    <text evidence="1">The sequence shown here is derived from an EMBL/GenBank/DDBJ whole genome shotgun (WGS) entry which is preliminary data.</text>
</comment>